<feature type="binding site" evidence="2">
    <location>
        <begin position="141"/>
        <end position="142"/>
    </location>
    <ligand>
        <name>glutathione</name>
        <dbReference type="ChEBI" id="CHEBI:57925"/>
    </ligand>
</feature>
<keyword evidence="6" id="KW-1185">Reference proteome</keyword>
<comment type="caution">
    <text evidence="5">The sequence shown here is derived from an EMBL/GenBank/DDBJ whole genome shotgun (WGS) entry which is preliminary data.</text>
</comment>
<dbReference type="SUPFAM" id="SSF52833">
    <property type="entry name" value="Thioredoxin-like"/>
    <property type="match status" value="1"/>
</dbReference>
<dbReference type="InterPro" id="IPR004045">
    <property type="entry name" value="Glutathione_S-Trfase_N"/>
</dbReference>
<dbReference type="SFLD" id="SFLDS00019">
    <property type="entry name" value="Glutathione_Transferase_(cytos"/>
    <property type="match status" value="1"/>
</dbReference>
<evidence type="ECO:0000256" key="3">
    <source>
        <dbReference type="PIRSR" id="PIRSR015753-3"/>
    </source>
</evidence>
<protein>
    <submittedName>
        <fullName evidence="5">Glutathione S-transferase family protein</fullName>
    </submittedName>
</protein>
<dbReference type="SFLD" id="SFLDG01148">
    <property type="entry name" value="Xi_(cytGST)"/>
    <property type="match status" value="1"/>
</dbReference>
<dbReference type="SFLD" id="SFLDG01206">
    <property type="entry name" value="Xi.1"/>
    <property type="match status" value="1"/>
</dbReference>
<dbReference type="Gene3D" id="1.20.1050.10">
    <property type="match status" value="1"/>
</dbReference>
<evidence type="ECO:0000313" key="6">
    <source>
        <dbReference type="Proteomes" id="UP000285908"/>
    </source>
</evidence>
<evidence type="ECO:0000313" key="5">
    <source>
        <dbReference type="EMBL" id="RVV99418.1"/>
    </source>
</evidence>
<dbReference type="InterPro" id="IPR036282">
    <property type="entry name" value="Glutathione-S-Trfase_C_sf"/>
</dbReference>
<dbReference type="GO" id="GO:0005737">
    <property type="term" value="C:cytoplasm"/>
    <property type="evidence" value="ECO:0007669"/>
    <property type="project" value="TreeGrafter"/>
</dbReference>
<dbReference type="InterPro" id="IPR047047">
    <property type="entry name" value="GST_Omega-like_C"/>
</dbReference>
<dbReference type="AlphaFoldDB" id="A0A438AL13"/>
<keyword evidence="5" id="KW-0808">Transferase</keyword>
<name>A0A438AL13_9RHOB</name>
<feature type="site" description="Lowers pKa of active site Cys" evidence="3">
    <location>
        <position position="290"/>
    </location>
</feature>
<feature type="domain" description="GST C-terminal" evidence="4">
    <location>
        <begin position="166"/>
        <end position="290"/>
    </location>
</feature>
<evidence type="ECO:0000256" key="1">
    <source>
        <dbReference type="PIRSR" id="PIRSR015753-1"/>
    </source>
</evidence>
<feature type="active site" description="Nucleophile" evidence="1">
    <location>
        <position position="57"/>
    </location>
</feature>
<dbReference type="Proteomes" id="UP000285908">
    <property type="component" value="Unassembled WGS sequence"/>
</dbReference>
<gene>
    <name evidence="5" type="ORF">EKE94_01650</name>
</gene>
<sequence length="321" mass="36496">MGYLENGTWHDGWYDTKSHDGKFVRENAGFRDWISNEDGARFPPEPGRYHLFVSYACPWACRTIIARRLKGLEGVVGMTIVNPYNRENGWEFGGFDDAGADPLFDSRYLYEFYQLADPQFSGRVTTPTLWDNSEGTIVSNESADILRMFNSSFGSLAERADLDLCPEDLRGQIDDWNERIYPALNNGVYRAGFATSQDAYEAAFTDVFAMLDTLEAHFSSSRYLAGDRLTEADWRLFVTLVRFDTVYFSHFKCNRQRISDYEALHGYLRDLYQVPGIAETVRFDHIKAHYYGGMLAVNPTGIIPRGPTLSLSEPHGRGGLD</sequence>
<dbReference type="PANTHER" id="PTHR32419:SF6">
    <property type="entry name" value="GLUTATHIONE S-TRANSFERASE OMEGA-LIKE 1-RELATED"/>
    <property type="match status" value="1"/>
</dbReference>
<evidence type="ECO:0000256" key="2">
    <source>
        <dbReference type="PIRSR" id="PIRSR015753-2"/>
    </source>
</evidence>
<accession>A0A438AL13</accession>
<dbReference type="InterPro" id="IPR040079">
    <property type="entry name" value="Glutathione_S-Trfase"/>
</dbReference>
<evidence type="ECO:0000259" key="4">
    <source>
        <dbReference type="PROSITE" id="PS50405"/>
    </source>
</evidence>
<dbReference type="SUPFAM" id="SSF47616">
    <property type="entry name" value="GST C-terminal domain-like"/>
    <property type="match status" value="1"/>
</dbReference>
<proteinExistence type="predicted"/>
<dbReference type="CDD" id="cd03190">
    <property type="entry name" value="GST_C_Omega_like"/>
    <property type="match status" value="1"/>
</dbReference>
<dbReference type="GO" id="GO:0004364">
    <property type="term" value="F:glutathione transferase activity"/>
    <property type="evidence" value="ECO:0007669"/>
    <property type="project" value="InterPro"/>
</dbReference>
<dbReference type="InterPro" id="IPR016639">
    <property type="entry name" value="GST_Omega/GSH"/>
</dbReference>
<dbReference type="RefSeq" id="WP_127904860.1">
    <property type="nucleotide sequence ID" value="NZ_RQXX01000001.1"/>
</dbReference>
<organism evidence="5 6">
    <name type="scientific">Mesobaculum littorinae</name>
    <dbReference type="NCBI Taxonomy" id="2486419"/>
    <lineage>
        <taxon>Bacteria</taxon>
        <taxon>Pseudomonadati</taxon>
        <taxon>Pseudomonadota</taxon>
        <taxon>Alphaproteobacteria</taxon>
        <taxon>Rhodobacterales</taxon>
        <taxon>Roseobacteraceae</taxon>
        <taxon>Mesobaculum</taxon>
    </lineage>
</organism>
<dbReference type="PIRSF" id="PIRSF015753">
    <property type="entry name" value="GST"/>
    <property type="match status" value="1"/>
</dbReference>
<dbReference type="InterPro" id="IPR036249">
    <property type="entry name" value="Thioredoxin-like_sf"/>
</dbReference>
<dbReference type="Pfam" id="PF13410">
    <property type="entry name" value="GST_C_2"/>
    <property type="match status" value="1"/>
</dbReference>
<dbReference type="PANTHER" id="PTHR32419">
    <property type="entry name" value="GLUTATHIONYL-HYDROQUINONE REDUCTASE"/>
    <property type="match status" value="1"/>
</dbReference>
<feature type="site" description="Lowers pKa of active site Cys" evidence="3">
    <location>
        <position position="247"/>
    </location>
</feature>
<dbReference type="EMBL" id="RQXX01000001">
    <property type="protein sequence ID" value="RVV99418.1"/>
    <property type="molecule type" value="Genomic_DNA"/>
</dbReference>
<dbReference type="OrthoDB" id="9769158at2"/>
<feature type="binding site" evidence="2">
    <location>
        <position position="90"/>
    </location>
    <ligand>
        <name>glutathione</name>
        <dbReference type="ChEBI" id="CHEBI:57925"/>
    </ligand>
</feature>
<dbReference type="Gene3D" id="3.40.30.10">
    <property type="entry name" value="Glutaredoxin"/>
    <property type="match status" value="1"/>
</dbReference>
<dbReference type="InterPro" id="IPR010987">
    <property type="entry name" value="Glutathione-S-Trfase_C-like"/>
</dbReference>
<dbReference type="PROSITE" id="PS50405">
    <property type="entry name" value="GST_CTER"/>
    <property type="match status" value="1"/>
</dbReference>
<feature type="active site" description="Proton donor/acceptor" evidence="1">
    <location>
        <position position="189"/>
    </location>
</feature>
<dbReference type="Pfam" id="PF13409">
    <property type="entry name" value="GST_N_2"/>
    <property type="match status" value="1"/>
</dbReference>
<reference evidence="5 6" key="1">
    <citation type="submission" date="2018-11" db="EMBL/GenBank/DDBJ databases">
        <title>Mesobaculum littorinae gen. nov., sp. nov., isolated from Littorina scabra that represents a novel genus of the order Rhodobacteraceae.</title>
        <authorList>
            <person name="Li F."/>
        </authorList>
    </citation>
    <scope>NUCLEOTIDE SEQUENCE [LARGE SCALE GENOMIC DNA]</scope>
    <source>
        <strain evidence="5 6">M0103</strain>
    </source>
</reference>